<evidence type="ECO:0000313" key="3">
    <source>
        <dbReference type="Proteomes" id="UP000053780"/>
    </source>
</evidence>
<dbReference type="VEuPathDB" id="MicrosporidiaDB:NAPIS_ORF01208"/>
<feature type="transmembrane region" description="Helical" evidence="1">
    <location>
        <begin position="114"/>
        <end position="134"/>
    </location>
</feature>
<keyword evidence="1" id="KW-0812">Transmembrane</keyword>
<evidence type="ECO:0000256" key="1">
    <source>
        <dbReference type="SAM" id="Phobius"/>
    </source>
</evidence>
<gene>
    <name evidence="2" type="ORF">NAPIS_ORF01208</name>
</gene>
<proteinExistence type="predicted"/>
<keyword evidence="3" id="KW-1185">Reference proteome</keyword>
<feature type="transmembrane region" description="Helical" evidence="1">
    <location>
        <begin position="140"/>
        <end position="160"/>
    </location>
</feature>
<organism evidence="2 3">
    <name type="scientific">Vairimorpha apis BRL 01</name>
    <dbReference type="NCBI Taxonomy" id="1037528"/>
    <lineage>
        <taxon>Eukaryota</taxon>
        <taxon>Fungi</taxon>
        <taxon>Fungi incertae sedis</taxon>
        <taxon>Microsporidia</taxon>
        <taxon>Nosematidae</taxon>
        <taxon>Vairimorpha</taxon>
    </lineage>
</organism>
<reference evidence="2 3" key="1">
    <citation type="journal article" date="2013" name="BMC Genomics">
        <title>Genome sequencing and comparative genomics of honey bee microsporidia, Nosema apis reveal novel insights into host-parasite interactions.</title>
        <authorList>
            <person name="Chen Yp."/>
            <person name="Pettis J.S."/>
            <person name="Zhao Y."/>
            <person name="Liu X."/>
            <person name="Tallon L.J."/>
            <person name="Sadzewicz L.D."/>
            <person name="Li R."/>
            <person name="Zheng H."/>
            <person name="Huang S."/>
            <person name="Zhang X."/>
            <person name="Hamilton M.C."/>
            <person name="Pernal S.F."/>
            <person name="Melathopoulos A.P."/>
            <person name="Yan X."/>
            <person name="Evans J.D."/>
        </authorList>
    </citation>
    <scope>NUCLEOTIDE SEQUENCE [LARGE SCALE GENOMIC DNA]</scope>
    <source>
        <strain evidence="2 3">BRL 01</strain>
    </source>
</reference>
<dbReference type="HOGENOM" id="CLU_1611263_0_0_1"/>
<sequence>MFSSFLFLNASYDNNENNINVIHNKNKDDITFNTNYINETNLNDKKVYKINEGYVNDNYLNERKISECNKYVYTINKDDNHIKINTISSSIEQNQVDQDNASTNNNCYPILSKILTFTFFLPVFILTAIFFVMYCYTFDVIYLFLLLGIVITLFIINLIVENRII</sequence>
<name>T0L0Y5_9MICR</name>
<dbReference type="EMBL" id="KE647164">
    <property type="protein sequence ID" value="EQB61227.1"/>
    <property type="molecule type" value="Genomic_DNA"/>
</dbReference>
<keyword evidence="1" id="KW-1133">Transmembrane helix</keyword>
<dbReference type="Proteomes" id="UP000053780">
    <property type="component" value="Unassembled WGS sequence"/>
</dbReference>
<protein>
    <submittedName>
        <fullName evidence="2">Uncharacterized protein</fullName>
    </submittedName>
</protein>
<evidence type="ECO:0000313" key="2">
    <source>
        <dbReference type="EMBL" id="EQB61227.1"/>
    </source>
</evidence>
<accession>T0L0Y5</accession>
<keyword evidence="1" id="KW-0472">Membrane</keyword>
<dbReference type="AlphaFoldDB" id="T0L0Y5"/>